<dbReference type="GO" id="GO:0005886">
    <property type="term" value="C:plasma membrane"/>
    <property type="evidence" value="ECO:0007669"/>
    <property type="project" value="TreeGrafter"/>
</dbReference>
<dbReference type="OrthoDB" id="4751377at2759"/>
<evidence type="ECO:0000256" key="1">
    <source>
        <dbReference type="ARBA" id="ARBA00004167"/>
    </source>
</evidence>
<dbReference type="PROSITE" id="PS51212">
    <property type="entry name" value="WSC"/>
    <property type="match status" value="4"/>
</dbReference>
<feature type="domain" description="WSC" evidence="7">
    <location>
        <begin position="13"/>
        <end position="101"/>
    </location>
</feature>
<dbReference type="PANTHER" id="PTHR24269">
    <property type="entry name" value="KREMEN PROTEIN"/>
    <property type="match status" value="1"/>
</dbReference>
<evidence type="ECO:0000313" key="8">
    <source>
        <dbReference type="EMBL" id="CBJ28450.1"/>
    </source>
</evidence>
<comment type="subcellular location">
    <subcellularLocation>
        <location evidence="1">Membrane</location>
        <topology evidence="1">Single-pass membrane protein</topology>
    </subcellularLocation>
</comment>
<dbReference type="eggNOG" id="KOG4157">
    <property type="taxonomic scope" value="Eukaryota"/>
</dbReference>
<dbReference type="Proteomes" id="UP000002630">
    <property type="component" value="Linkage Group LG30"/>
</dbReference>
<accession>D7FH79</accession>
<dbReference type="InterPro" id="IPR051836">
    <property type="entry name" value="Kremen_rcpt"/>
</dbReference>
<dbReference type="InParanoid" id="D7FH79"/>
<evidence type="ECO:0000256" key="2">
    <source>
        <dbReference type="ARBA" id="ARBA00022692"/>
    </source>
</evidence>
<dbReference type="EMBL" id="FN647746">
    <property type="protein sequence ID" value="CBJ28450.1"/>
    <property type="molecule type" value="Genomic_DNA"/>
</dbReference>
<keyword evidence="4" id="KW-1133">Transmembrane helix</keyword>
<proteinExistence type="predicted"/>
<evidence type="ECO:0000256" key="4">
    <source>
        <dbReference type="ARBA" id="ARBA00022989"/>
    </source>
</evidence>
<keyword evidence="6" id="KW-0325">Glycoprotein</keyword>
<evidence type="ECO:0000259" key="7">
    <source>
        <dbReference type="PROSITE" id="PS51212"/>
    </source>
</evidence>
<dbReference type="Pfam" id="PF01822">
    <property type="entry name" value="WSC"/>
    <property type="match status" value="4"/>
</dbReference>
<name>D7FH79_ECTSI</name>
<keyword evidence="2" id="KW-0812">Transmembrane</keyword>
<evidence type="ECO:0000256" key="6">
    <source>
        <dbReference type="ARBA" id="ARBA00023180"/>
    </source>
</evidence>
<dbReference type="InterPro" id="IPR002889">
    <property type="entry name" value="WSC_carb-bd"/>
</dbReference>
<keyword evidence="9" id="KW-1185">Reference proteome</keyword>
<reference evidence="8 9" key="1">
    <citation type="journal article" date="2010" name="Nature">
        <title>The Ectocarpus genome and the independent evolution of multicellularity in brown algae.</title>
        <authorList>
            <person name="Cock J.M."/>
            <person name="Sterck L."/>
            <person name="Rouze P."/>
            <person name="Scornet D."/>
            <person name="Allen A.E."/>
            <person name="Amoutzias G."/>
            <person name="Anthouard V."/>
            <person name="Artiguenave F."/>
            <person name="Aury J.M."/>
            <person name="Badger J.H."/>
            <person name="Beszteri B."/>
            <person name="Billiau K."/>
            <person name="Bonnet E."/>
            <person name="Bothwell J.H."/>
            <person name="Bowler C."/>
            <person name="Boyen C."/>
            <person name="Brownlee C."/>
            <person name="Carrano C.J."/>
            <person name="Charrier B."/>
            <person name="Cho G.Y."/>
            <person name="Coelho S.M."/>
            <person name="Collen J."/>
            <person name="Corre E."/>
            <person name="Da Silva C."/>
            <person name="Delage L."/>
            <person name="Delaroque N."/>
            <person name="Dittami S.M."/>
            <person name="Doulbeau S."/>
            <person name="Elias M."/>
            <person name="Farnham G."/>
            <person name="Gachon C.M."/>
            <person name="Gschloessl B."/>
            <person name="Heesch S."/>
            <person name="Jabbari K."/>
            <person name="Jubin C."/>
            <person name="Kawai H."/>
            <person name="Kimura K."/>
            <person name="Kloareg B."/>
            <person name="Kupper F.C."/>
            <person name="Lang D."/>
            <person name="Le Bail A."/>
            <person name="Leblanc C."/>
            <person name="Lerouge P."/>
            <person name="Lohr M."/>
            <person name="Lopez P.J."/>
            <person name="Martens C."/>
            <person name="Maumus F."/>
            <person name="Michel G."/>
            <person name="Miranda-Saavedra D."/>
            <person name="Morales J."/>
            <person name="Moreau H."/>
            <person name="Motomura T."/>
            <person name="Nagasato C."/>
            <person name="Napoli C.A."/>
            <person name="Nelson D.R."/>
            <person name="Nyvall-Collen P."/>
            <person name="Peters A.F."/>
            <person name="Pommier C."/>
            <person name="Potin P."/>
            <person name="Poulain J."/>
            <person name="Quesneville H."/>
            <person name="Read B."/>
            <person name="Rensing S.A."/>
            <person name="Ritter A."/>
            <person name="Rousvoal S."/>
            <person name="Samanta M."/>
            <person name="Samson G."/>
            <person name="Schroeder D.C."/>
            <person name="Segurens B."/>
            <person name="Strittmatter M."/>
            <person name="Tonon T."/>
            <person name="Tregear J.W."/>
            <person name="Valentin K."/>
            <person name="von Dassow P."/>
            <person name="Yamagishi T."/>
            <person name="Van de Peer Y."/>
            <person name="Wincker P."/>
        </authorList>
    </citation>
    <scope>NUCLEOTIDE SEQUENCE [LARGE SCALE GENOMIC DNA]</scope>
    <source>
        <strain evidence="9">Ec32 / CCAP1310/4</strain>
    </source>
</reference>
<dbReference type="AlphaFoldDB" id="D7FH79"/>
<keyword evidence="5" id="KW-0472">Membrane</keyword>
<dbReference type="SMART" id="SM00321">
    <property type="entry name" value="WSC"/>
    <property type="match status" value="4"/>
</dbReference>
<sequence>MLLLGVAVGQSDDPSYLGCFSDPADSRVFDTQYSDSAMTAAVCSVLCASSAFYGTQYSSECWCGDNVDYDANGEGVCDMACSGDSSQTCGGFYAMSVYENPDDSGYLGCYSDPADSRIFELVATSDDMTSEICLGNCGAYQYYGTQYSTQCWCGDNADYDANGAGECDMACSGDASEICGGFYTMSVYENVDPVDPSYLGCYSDPADSRIFELVATSDDMTSEICLGNCGAYQYYGTQYSTQCWCGDNADYDANGAGECDMDCSGDSSEICGGFYSMSVYENDVDPVDLSYRGCYSDPADSRIFVEAGSSDGMTAEFCATLCSDYAFYGTQYSTQCWCGDLNARYSENGEGVCDMPCSGDSEETCGGYYSMSVYAHDPAYLGCFQDSAGRIMYYSYESDSMTADACAAVCSEPYYGTQFSRETVLVRRNRRLR</sequence>
<evidence type="ECO:0000313" key="9">
    <source>
        <dbReference type="Proteomes" id="UP000002630"/>
    </source>
</evidence>
<feature type="domain" description="WSC" evidence="7">
    <location>
        <begin position="195"/>
        <end position="283"/>
    </location>
</feature>
<organism evidence="8 9">
    <name type="scientific">Ectocarpus siliculosus</name>
    <name type="common">Brown alga</name>
    <name type="synonym">Conferva siliculosa</name>
    <dbReference type="NCBI Taxonomy" id="2880"/>
    <lineage>
        <taxon>Eukaryota</taxon>
        <taxon>Sar</taxon>
        <taxon>Stramenopiles</taxon>
        <taxon>Ochrophyta</taxon>
        <taxon>PX clade</taxon>
        <taxon>Phaeophyceae</taxon>
        <taxon>Ectocarpales</taxon>
        <taxon>Ectocarpaceae</taxon>
        <taxon>Ectocarpus</taxon>
    </lineage>
</organism>
<feature type="domain" description="WSC" evidence="7">
    <location>
        <begin position="103"/>
        <end position="191"/>
    </location>
</feature>
<feature type="domain" description="WSC" evidence="7">
    <location>
        <begin position="288"/>
        <end position="377"/>
    </location>
</feature>
<dbReference type="PANTHER" id="PTHR24269:SF16">
    <property type="entry name" value="PROTEIN SLG1"/>
    <property type="match status" value="1"/>
</dbReference>
<gene>
    <name evidence="8" type="ORF">Esi_0106_0009</name>
</gene>
<evidence type="ECO:0000256" key="3">
    <source>
        <dbReference type="ARBA" id="ARBA00022729"/>
    </source>
</evidence>
<keyword evidence="3" id="KW-0732">Signal</keyword>
<evidence type="ECO:0000256" key="5">
    <source>
        <dbReference type="ARBA" id="ARBA00023136"/>
    </source>
</evidence>
<dbReference type="EMBL" id="FN649755">
    <property type="protein sequence ID" value="CBJ28450.1"/>
    <property type="molecule type" value="Genomic_DNA"/>
</dbReference>
<protein>
    <recommendedName>
        <fullName evidence="7">WSC domain-containing protein</fullName>
    </recommendedName>
</protein>
<dbReference type="STRING" id="2880.D7FH79"/>